<keyword evidence="2 5" id="KW-0812">Transmembrane</keyword>
<dbReference type="RefSeq" id="XP_031547210.2">
    <property type="nucleotide sequence ID" value="XM_031691350.2"/>
</dbReference>
<protein>
    <submittedName>
        <fullName evidence="10">Protein CLN8 isoform X1</fullName>
    </submittedName>
</protein>
<feature type="transmembrane region" description="Helical" evidence="7">
    <location>
        <begin position="283"/>
        <end position="306"/>
    </location>
</feature>
<feature type="transmembrane region" description="Helical" evidence="7">
    <location>
        <begin position="188"/>
        <end position="210"/>
    </location>
</feature>
<evidence type="ECO:0000256" key="1">
    <source>
        <dbReference type="ARBA" id="ARBA00004141"/>
    </source>
</evidence>
<dbReference type="InterPro" id="IPR006634">
    <property type="entry name" value="TLC-dom"/>
</dbReference>
<reference evidence="10" key="1">
    <citation type="submission" date="2025-08" db="UniProtKB">
        <authorList>
            <consortium name="RefSeq"/>
        </authorList>
    </citation>
    <scope>IDENTIFICATION</scope>
</reference>
<feature type="transmembrane region" description="Helical" evidence="7">
    <location>
        <begin position="149"/>
        <end position="168"/>
    </location>
</feature>
<feature type="region of interest" description="Disordered" evidence="6">
    <location>
        <begin position="1"/>
        <end position="55"/>
    </location>
</feature>
<feature type="transmembrane region" description="Helical" evidence="7">
    <location>
        <begin position="318"/>
        <end position="337"/>
    </location>
</feature>
<sequence length="411" mass="45692">MRGGGGAGRSTSALRWAFARRRSRPRPPASSAFPLVRESPVPAQGSRTPTGSGPRCLAARPGLRAAWAGQGSRRPVFGWYEQGSRSPNPQVGDGCTRGPEAVALTAFSGTRGSVWTWLSSDTDTSTMSLASDGGVAGSIFDLDYASGKIRWTLTVAGFVFYLGVFMVCHQLSSSLNATYHSLVPREKVFWNLAATRAVFGVQSTTAGLWALLVDPVLQADRVLGQQNWCWFQITTATGFFFFENVAIHVSHLLFRNFDFFLATHHLFAFLGFLGLVVNLEAGHYLAMVTLLLEMSTPFTCASWMLLKAGRADSPLWRLNQWVMVHLFHCRMVLTYHMWWVCLRHWEGLARSLFPPHLALFLVGLGLLTLVINPYWTHKKTQQLLTPVDWNFAPRRPQPARANGQPPRKKAQ</sequence>
<evidence type="ECO:0000256" key="4">
    <source>
        <dbReference type="ARBA" id="ARBA00023136"/>
    </source>
</evidence>
<evidence type="ECO:0000256" key="6">
    <source>
        <dbReference type="SAM" id="MobiDB-lite"/>
    </source>
</evidence>
<comment type="subcellular location">
    <subcellularLocation>
        <location evidence="1">Membrane</location>
        <topology evidence="1">Multi-pass membrane protein</topology>
    </subcellularLocation>
</comment>
<evidence type="ECO:0000256" key="2">
    <source>
        <dbReference type="ARBA" id="ARBA00022692"/>
    </source>
</evidence>
<proteinExistence type="predicted"/>
<evidence type="ECO:0000259" key="8">
    <source>
        <dbReference type="PROSITE" id="PS50922"/>
    </source>
</evidence>
<gene>
    <name evidence="10" type="primary">CLN8</name>
</gene>
<organism evidence="9 10">
    <name type="scientific">Vicugna pacos</name>
    <name type="common">Alpaca</name>
    <name type="synonym">Lama pacos</name>
    <dbReference type="NCBI Taxonomy" id="30538"/>
    <lineage>
        <taxon>Eukaryota</taxon>
        <taxon>Metazoa</taxon>
        <taxon>Chordata</taxon>
        <taxon>Craniata</taxon>
        <taxon>Vertebrata</taxon>
        <taxon>Euteleostomi</taxon>
        <taxon>Mammalia</taxon>
        <taxon>Eutheria</taxon>
        <taxon>Laurasiatheria</taxon>
        <taxon>Artiodactyla</taxon>
        <taxon>Tylopoda</taxon>
        <taxon>Camelidae</taxon>
        <taxon>Vicugna</taxon>
    </lineage>
</organism>
<dbReference type="GeneID" id="102539782"/>
<feature type="transmembrane region" description="Helical" evidence="7">
    <location>
        <begin position="259"/>
        <end position="277"/>
    </location>
</feature>
<name>A0A6J3BJF3_VICPA</name>
<keyword evidence="9" id="KW-1185">Reference proteome</keyword>
<feature type="transmembrane region" description="Helical" evidence="7">
    <location>
        <begin position="230"/>
        <end position="247"/>
    </location>
</feature>
<dbReference type="PROSITE" id="PS50922">
    <property type="entry name" value="TLC"/>
    <property type="match status" value="1"/>
</dbReference>
<keyword evidence="4 5" id="KW-0472">Membrane</keyword>
<evidence type="ECO:0000256" key="3">
    <source>
        <dbReference type="ARBA" id="ARBA00022989"/>
    </source>
</evidence>
<feature type="transmembrane region" description="Helical" evidence="7">
    <location>
        <begin position="357"/>
        <end position="375"/>
    </location>
</feature>
<dbReference type="Pfam" id="PF03798">
    <property type="entry name" value="TRAM_LAG1_CLN8"/>
    <property type="match status" value="1"/>
</dbReference>
<dbReference type="PANTHER" id="PTHR13439:SF7">
    <property type="entry name" value="PROTEIN CLN8"/>
    <property type="match status" value="1"/>
</dbReference>
<evidence type="ECO:0000256" key="7">
    <source>
        <dbReference type="SAM" id="Phobius"/>
    </source>
</evidence>
<dbReference type="SMART" id="SM00724">
    <property type="entry name" value="TLC"/>
    <property type="match status" value="1"/>
</dbReference>
<dbReference type="InterPro" id="IPR050846">
    <property type="entry name" value="TLCD"/>
</dbReference>
<accession>A0A6J3BJF3</accession>
<keyword evidence="3 7" id="KW-1133">Transmembrane helix</keyword>
<evidence type="ECO:0000313" key="9">
    <source>
        <dbReference type="Proteomes" id="UP001652581"/>
    </source>
</evidence>
<evidence type="ECO:0000313" key="10">
    <source>
        <dbReference type="RefSeq" id="XP_031547210.2"/>
    </source>
</evidence>
<dbReference type="PANTHER" id="PTHR13439">
    <property type="entry name" value="CT120 PROTEIN"/>
    <property type="match status" value="1"/>
</dbReference>
<dbReference type="Proteomes" id="UP001652581">
    <property type="component" value="Chromosome 26"/>
</dbReference>
<feature type="domain" description="TLC" evidence="8">
    <location>
        <begin position="188"/>
        <end position="388"/>
    </location>
</feature>
<evidence type="ECO:0000256" key="5">
    <source>
        <dbReference type="PROSITE-ProRule" id="PRU00205"/>
    </source>
</evidence>